<dbReference type="KEGG" id="ccac:CcaHIS019_0110150"/>
<organism evidence="2 3">
    <name type="scientific">Cutaneotrichosporon cavernicola</name>
    <dbReference type="NCBI Taxonomy" id="279322"/>
    <lineage>
        <taxon>Eukaryota</taxon>
        <taxon>Fungi</taxon>
        <taxon>Dikarya</taxon>
        <taxon>Basidiomycota</taxon>
        <taxon>Agaricomycotina</taxon>
        <taxon>Tremellomycetes</taxon>
        <taxon>Trichosporonales</taxon>
        <taxon>Trichosporonaceae</taxon>
        <taxon>Cutaneotrichosporon</taxon>
    </lineage>
</organism>
<evidence type="ECO:0000259" key="1">
    <source>
        <dbReference type="Pfam" id="PF13380"/>
    </source>
</evidence>
<keyword evidence="3" id="KW-1185">Reference proteome</keyword>
<gene>
    <name evidence="2" type="ORF">CcaverHIS019_0110150</name>
</gene>
<dbReference type="SUPFAM" id="SSF51735">
    <property type="entry name" value="NAD(P)-binding Rossmann-fold domains"/>
    <property type="match status" value="1"/>
</dbReference>
<dbReference type="Gene3D" id="3.40.50.720">
    <property type="entry name" value="NAD(P)-binding Rossmann-like Domain"/>
    <property type="match status" value="1"/>
</dbReference>
<accession>A0AA48L125</accession>
<dbReference type="InterPro" id="IPR036291">
    <property type="entry name" value="NAD(P)-bd_dom_sf"/>
</dbReference>
<feature type="domain" description="CoA-binding" evidence="1">
    <location>
        <begin position="24"/>
        <end position="151"/>
    </location>
</feature>
<dbReference type="RefSeq" id="XP_060453563.1">
    <property type="nucleotide sequence ID" value="XM_060596585.1"/>
</dbReference>
<dbReference type="Proteomes" id="UP001233271">
    <property type="component" value="Chromosome 1"/>
</dbReference>
<dbReference type="InterPro" id="IPR003781">
    <property type="entry name" value="CoA-bd"/>
</dbReference>
<dbReference type="PANTHER" id="PTHR33303">
    <property type="entry name" value="CYTOPLASMIC PROTEIN-RELATED"/>
    <property type="match status" value="1"/>
</dbReference>
<dbReference type="EMBL" id="AP028212">
    <property type="protein sequence ID" value="BEI88297.1"/>
    <property type="molecule type" value="Genomic_DNA"/>
</dbReference>
<proteinExistence type="predicted"/>
<sequence>MGHVDPHTIKIIPAAAKRFMSAPRYAVVGRVLQDPAKFDNKLIRWYQERKMNVTPVRPASDRFDNSKPVEGLSVVESPLALPDLRNTSLSMIISPKLGYDFLKQLYADPAKKPHSMWFQPGAENDEIEAFIKEHNLSDEIVIGGPCVLVHGDEARQQAGKA</sequence>
<reference evidence="2" key="1">
    <citation type="journal article" date="2023" name="BMC Genomics">
        <title>Chromosome-level genome assemblies of Cutaneotrichosporon spp. (Trichosporonales, Basidiomycota) reveal imbalanced evolution between nucleotide sequences and chromosome synteny.</title>
        <authorList>
            <person name="Kobayashi Y."/>
            <person name="Kayamori A."/>
            <person name="Aoki K."/>
            <person name="Shiwa Y."/>
            <person name="Matsutani M."/>
            <person name="Fujita N."/>
            <person name="Sugita T."/>
            <person name="Iwasaki W."/>
            <person name="Tanaka N."/>
            <person name="Takashima M."/>
        </authorList>
    </citation>
    <scope>NUCLEOTIDE SEQUENCE</scope>
    <source>
        <strain evidence="2">HIS019</strain>
    </source>
</reference>
<dbReference type="GeneID" id="85492168"/>
<dbReference type="PANTHER" id="PTHR33303:SF2">
    <property type="entry name" value="COA-BINDING DOMAIN-CONTAINING PROTEIN"/>
    <property type="match status" value="1"/>
</dbReference>
<name>A0AA48L125_9TREE</name>
<protein>
    <recommendedName>
        <fullName evidence="1">CoA-binding domain-containing protein</fullName>
    </recommendedName>
</protein>
<evidence type="ECO:0000313" key="2">
    <source>
        <dbReference type="EMBL" id="BEI88297.1"/>
    </source>
</evidence>
<dbReference type="Pfam" id="PF13380">
    <property type="entry name" value="CoA_binding_2"/>
    <property type="match status" value="1"/>
</dbReference>
<dbReference type="AlphaFoldDB" id="A0AA48L125"/>
<evidence type="ECO:0000313" key="3">
    <source>
        <dbReference type="Proteomes" id="UP001233271"/>
    </source>
</evidence>